<dbReference type="EMBL" id="JAODNV010000014">
    <property type="protein sequence ID" value="MCT8991312.1"/>
    <property type="molecule type" value="Genomic_DNA"/>
</dbReference>
<keyword evidence="8" id="KW-0456">Lyase</keyword>
<comment type="caution">
    <text evidence="10">The sequence shown here is derived from an EMBL/GenBank/DDBJ whole genome shotgun (WGS) entry which is preliminary data.</text>
</comment>
<dbReference type="NCBIfam" id="NF045641">
    <property type="entry name" value="BHydaspDhtseBhcB"/>
    <property type="match status" value="1"/>
</dbReference>
<dbReference type="Pfam" id="PF00291">
    <property type="entry name" value="PALP"/>
    <property type="match status" value="1"/>
</dbReference>
<keyword evidence="7" id="KW-0663">Pyridoxal phosphate</keyword>
<gene>
    <name evidence="10" type="ORF">NYR54_13590</name>
</gene>
<name>A0A9X3B774_9HYPH</name>
<dbReference type="FunFam" id="3.40.50.1100:FF:000007">
    <property type="entry name" value="L-threonine dehydratase catabolic TdcB"/>
    <property type="match status" value="1"/>
</dbReference>
<evidence type="ECO:0000256" key="7">
    <source>
        <dbReference type="ARBA" id="ARBA00022898"/>
    </source>
</evidence>
<accession>A0A9X3B774</accession>
<dbReference type="InterPro" id="IPR054856">
    <property type="entry name" value="BHydaspDhtse"/>
</dbReference>
<comment type="similarity">
    <text evidence="5">Belongs to the serine/threonine dehydratase family.</text>
</comment>
<dbReference type="GO" id="GO:0000287">
    <property type="term" value="F:magnesium ion binding"/>
    <property type="evidence" value="ECO:0007669"/>
    <property type="project" value="TreeGrafter"/>
</dbReference>
<keyword evidence="11" id="KW-1185">Reference proteome</keyword>
<comment type="cofactor">
    <cofactor evidence="4">
        <name>Mg(2+)</name>
        <dbReference type="ChEBI" id="CHEBI:18420"/>
    </cofactor>
</comment>
<evidence type="ECO:0000256" key="1">
    <source>
        <dbReference type="ARBA" id="ARBA00001913"/>
    </source>
</evidence>
<sequence length="318" mass="33667">MTSGPVPTYDDVLAAERRIRPYVHRTPVLTSEYFDTLSGARLFFKCENLQKTGAFKARGAVNAVFSLPEAQAAKGVATHSSGNHGQALCYAARRRGIPATVVMPHTAPAAKKAAVRAYGGTIVECAPSMDAREETLNRELARTGADLVHPYADARVIAGQGTCAKELIEDCGPLDALIAPIGGGGLISGTCLTIAAIAPGVSVYGAEPARADDALRSLKAGHIITENAPETIADGLKASLKDLTWHFISRHVTDIFTATEEEIVEAMLLVWERMKLVIEPSSAVTVAAVLKNRAAFSGVRVGVILSGGNVDLDRLPWQ</sequence>
<reference evidence="10" key="1">
    <citation type="submission" date="2022-08" db="EMBL/GenBank/DDBJ databases">
        <title>Chelativorans sichuanense sp. nov., a paraffin oil-degrading bacterium isolated from a mixture of oil-based drill cuttings and paddy soil.</title>
        <authorList>
            <person name="Yu J."/>
            <person name="Liu H."/>
            <person name="Chen Q."/>
        </authorList>
    </citation>
    <scope>NUCLEOTIDE SEQUENCE</scope>
    <source>
        <strain evidence="10">SCAU 2101</strain>
    </source>
</reference>
<dbReference type="PANTHER" id="PTHR43050">
    <property type="entry name" value="SERINE / THREONINE RACEMASE FAMILY MEMBER"/>
    <property type="match status" value="1"/>
</dbReference>
<dbReference type="InterPro" id="IPR000634">
    <property type="entry name" value="Ser/Thr_deHydtase_PyrdxlP-BS"/>
</dbReference>
<evidence type="ECO:0000256" key="6">
    <source>
        <dbReference type="ARBA" id="ARBA00022842"/>
    </source>
</evidence>
<dbReference type="CDD" id="cd01562">
    <property type="entry name" value="Thr-dehyd"/>
    <property type="match status" value="1"/>
</dbReference>
<dbReference type="Gene3D" id="3.40.50.1100">
    <property type="match status" value="2"/>
</dbReference>
<evidence type="ECO:0000256" key="3">
    <source>
        <dbReference type="ARBA" id="ARBA00001936"/>
    </source>
</evidence>
<dbReference type="Proteomes" id="UP001149009">
    <property type="component" value="Unassembled WGS sequence"/>
</dbReference>
<evidence type="ECO:0000256" key="4">
    <source>
        <dbReference type="ARBA" id="ARBA00001946"/>
    </source>
</evidence>
<dbReference type="GO" id="GO:0030170">
    <property type="term" value="F:pyridoxal phosphate binding"/>
    <property type="evidence" value="ECO:0007669"/>
    <property type="project" value="InterPro"/>
</dbReference>
<evidence type="ECO:0000256" key="5">
    <source>
        <dbReference type="ARBA" id="ARBA00010869"/>
    </source>
</evidence>
<evidence type="ECO:0000256" key="8">
    <source>
        <dbReference type="ARBA" id="ARBA00023239"/>
    </source>
</evidence>
<dbReference type="PROSITE" id="PS00165">
    <property type="entry name" value="DEHYDRATASE_SER_THR"/>
    <property type="match status" value="1"/>
</dbReference>
<feature type="domain" description="Tryptophan synthase beta chain-like PALP" evidence="9">
    <location>
        <begin position="20"/>
        <end position="307"/>
    </location>
</feature>
<dbReference type="InterPro" id="IPR036052">
    <property type="entry name" value="TrpB-like_PALP_sf"/>
</dbReference>
<evidence type="ECO:0000313" key="11">
    <source>
        <dbReference type="Proteomes" id="UP001149009"/>
    </source>
</evidence>
<proteinExistence type="inferred from homology"/>
<dbReference type="SUPFAM" id="SSF53686">
    <property type="entry name" value="Tryptophan synthase beta subunit-like PLP-dependent enzymes"/>
    <property type="match status" value="1"/>
</dbReference>
<dbReference type="GO" id="GO:0030378">
    <property type="term" value="F:serine racemase activity"/>
    <property type="evidence" value="ECO:0007669"/>
    <property type="project" value="TreeGrafter"/>
</dbReference>
<dbReference type="RefSeq" id="WP_261516234.1">
    <property type="nucleotide sequence ID" value="NZ_JAODNV010000014.1"/>
</dbReference>
<comment type="cofactor">
    <cofactor evidence="3">
        <name>Mn(2+)</name>
        <dbReference type="ChEBI" id="CHEBI:29035"/>
    </cofactor>
</comment>
<dbReference type="PANTHER" id="PTHR43050:SF1">
    <property type="entry name" value="SERINE RACEMASE"/>
    <property type="match status" value="1"/>
</dbReference>
<dbReference type="GO" id="GO:0018114">
    <property type="term" value="F:threonine racemase activity"/>
    <property type="evidence" value="ECO:0007669"/>
    <property type="project" value="TreeGrafter"/>
</dbReference>
<dbReference type="GO" id="GO:0005524">
    <property type="term" value="F:ATP binding"/>
    <property type="evidence" value="ECO:0007669"/>
    <property type="project" value="TreeGrafter"/>
</dbReference>
<dbReference type="GO" id="GO:0003941">
    <property type="term" value="F:L-serine ammonia-lyase activity"/>
    <property type="evidence" value="ECO:0007669"/>
    <property type="project" value="TreeGrafter"/>
</dbReference>
<organism evidence="10 11">
    <name type="scientific">Chelativorans petroleitrophicus</name>
    <dbReference type="NCBI Taxonomy" id="2975484"/>
    <lineage>
        <taxon>Bacteria</taxon>
        <taxon>Pseudomonadati</taxon>
        <taxon>Pseudomonadota</taxon>
        <taxon>Alphaproteobacteria</taxon>
        <taxon>Hyphomicrobiales</taxon>
        <taxon>Phyllobacteriaceae</taxon>
        <taxon>Chelativorans</taxon>
    </lineage>
</organism>
<comment type="cofactor">
    <cofactor evidence="1">
        <name>Ca(2+)</name>
        <dbReference type="ChEBI" id="CHEBI:29108"/>
    </cofactor>
</comment>
<dbReference type="AlphaFoldDB" id="A0A9X3B774"/>
<dbReference type="InterPro" id="IPR001926">
    <property type="entry name" value="TrpB-like_PALP"/>
</dbReference>
<protein>
    <submittedName>
        <fullName evidence="10">Pyridoxal-phosphate dependent enzyme</fullName>
    </submittedName>
</protein>
<evidence type="ECO:0000313" key="10">
    <source>
        <dbReference type="EMBL" id="MCT8991312.1"/>
    </source>
</evidence>
<keyword evidence="6" id="KW-0460">Magnesium</keyword>
<comment type="cofactor">
    <cofactor evidence="2">
        <name>pyridoxal 5'-phosphate</name>
        <dbReference type="ChEBI" id="CHEBI:597326"/>
    </cofactor>
</comment>
<evidence type="ECO:0000256" key="2">
    <source>
        <dbReference type="ARBA" id="ARBA00001933"/>
    </source>
</evidence>
<dbReference type="GO" id="GO:0070179">
    <property type="term" value="P:D-serine biosynthetic process"/>
    <property type="evidence" value="ECO:0007669"/>
    <property type="project" value="TreeGrafter"/>
</dbReference>
<evidence type="ECO:0000259" key="9">
    <source>
        <dbReference type="Pfam" id="PF00291"/>
    </source>
</evidence>